<dbReference type="EMBL" id="LAZR01037173">
    <property type="protein sequence ID" value="KKL22886.1"/>
    <property type="molecule type" value="Genomic_DNA"/>
</dbReference>
<dbReference type="GO" id="GO:0005975">
    <property type="term" value="P:carbohydrate metabolic process"/>
    <property type="evidence" value="ECO:0007669"/>
    <property type="project" value="InterPro"/>
</dbReference>
<evidence type="ECO:0008006" key="2">
    <source>
        <dbReference type="Google" id="ProtNLM"/>
    </source>
</evidence>
<evidence type="ECO:0000313" key="1">
    <source>
        <dbReference type="EMBL" id="KKL22886.1"/>
    </source>
</evidence>
<gene>
    <name evidence="1" type="ORF">LCGC14_2430930</name>
</gene>
<feature type="non-terminal residue" evidence="1">
    <location>
        <position position="1"/>
    </location>
</feature>
<comment type="caution">
    <text evidence="1">The sequence shown here is derived from an EMBL/GenBank/DDBJ whole genome shotgun (WGS) entry which is preliminary data.</text>
</comment>
<name>A0A0F9DYY3_9ZZZZ</name>
<dbReference type="SUPFAM" id="SSF48208">
    <property type="entry name" value="Six-hairpin glycosidases"/>
    <property type="match status" value="1"/>
</dbReference>
<dbReference type="InterPro" id="IPR008928">
    <property type="entry name" value="6-hairpin_glycosidase_sf"/>
</dbReference>
<organism evidence="1">
    <name type="scientific">marine sediment metagenome</name>
    <dbReference type="NCBI Taxonomy" id="412755"/>
    <lineage>
        <taxon>unclassified sequences</taxon>
        <taxon>metagenomes</taxon>
        <taxon>ecological metagenomes</taxon>
    </lineage>
</organism>
<reference evidence="1" key="1">
    <citation type="journal article" date="2015" name="Nature">
        <title>Complex archaea that bridge the gap between prokaryotes and eukaryotes.</title>
        <authorList>
            <person name="Spang A."/>
            <person name="Saw J.H."/>
            <person name="Jorgensen S.L."/>
            <person name="Zaremba-Niedzwiedzka K."/>
            <person name="Martijn J."/>
            <person name="Lind A.E."/>
            <person name="van Eijk R."/>
            <person name="Schleper C."/>
            <person name="Guy L."/>
            <person name="Ettema T.J."/>
        </authorList>
    </citation>
    <scope>NUCLEOTIDE SEQUENCE</scope>
</reference>
<dbReference type="Gene3D" id="1.50.10.20">
    <property type="match status" value="1"/>
</dbReference>
<proteinExistence type="predicted"/>
<accession>A0A0F9DYY3</accession>
<dbReference type="AlphaFoldDB" id="A0A0F9DYY3"/>
<sequence>FALGYLRLYKLKNDIGYLRKAEECLNWLIDNATQTPSGLGWGLHFDWPSRVLIKRRTPCVTITAYSTEALLTAYRITGQKKWLNFARETAKFVYYDLKRKRTATDFTAVSYTPLGYMFVVNANSYAARILYDIDEFDDDINYKKLASKIVQYVLSQQEENGLWAYWDRGNNDNFADSIHTAFILENLYSIYLRDKSNALRDSLIKGFSFLRSNFIRDDYSCKYYYNRKMPSGIKVDIRSCAEIIYCCALLSDLFPEALKIAEKVALWTVRNMQDKEGFFYFRKYITHTSRIAYMRWAQAPMFNALTFLEQITDRIEKRQRL</sequence>
<protein>
    <recommendedName>
        <fullName evidence="2">Alpha-macroglobulin-like TED domain-containing protein</fullName>
    </recommendedName>
</protein>